<comment type="caution">
    <text evidence="1">The sequence shown here is derived from an EMBL/GenBank/DDBJ whole genome shotgun (WGS) entry which is preliminary data.</text>
</comment>
<protein>
    <submittedName>
        <fullName evidence="1">Uncharacterized protein</fullName>
    </submittedName>
</protein>
<evidence type="ECO:0000313" key="2">
    <source>
        <dbReference type="Proteomes" id="UP001187415"/>
    </source>
</evidence>
<sequence length="66" mass="7564">MFESKYKRLLWYFARPADHAPSFQPFSIPEKPSELRFRPELFSCGCDRPKTPLTAGQGSVHFKGSS</sequence>
<evidence type="ECO:0000313" key="1">
    <source>
        <dbReference type="EMBL" id="KAK2843993.1"/>
    </source>
</evidence>
<organism evidence="1 2">
    <name type="scientific">Channa striata</name>
    <name type="common">Snakehead murrel</name>
    <name type="synonym">Ophicephalus striatus</name>
    <dbReference type="NCBI Taxonomy" id="64152"/>
    <lineage>
        <taxon>Eukaryota</taxon>
        <taxon>Metazoa</taxon>
        <taxon>Chordata</taxon>
        <taxon>Craniata</taxon>
        <taxon>Vertebrata</taxon>
        <taxon>Euteleostomi</taxon>
        <taxon>Actinopterygii</taxon>
        <taxon>Neopterygii</taxon>
        <taxon>Teleostei</taxon>
        <taxon>Neoteleostei</taxon>
        <taxon>Acanthomorphata</taxon>
        <taxon>Anabantaria</taxon>
        <taxon>Anabantiformes</taxon>
        <taxon>Channoidei</taxon>
        <taxon>Channidae</taxon>
        <taxon>Channa</taxon>
    </lineage>
</organism>
<accession>A0AA88MVG3</accession>
<proteinExistence type="predicted"/>
<dbReference type="Proteomes" id="UP001187415">
    <property type="component" value="Unassembled WGS sequence"/>
</dbReference>
<name>A0AA88MVG3_CHASR</name>
<gene>
    <name evidence="1" type="ORF">Q5P01_010652</name>
</gene>
<keyword evidence="2" id="KW-1185">Reference proteome</keyword>
<dbReference type="EMBL" id="JAUPFM010000008">
    <property type="protein sequence ID" value="KAK2843993.1"/>
    <property type="molecule type" value="Genomic_DNA"/>
</dbReference>
<dbReference type="AlphaFoldDB" id="A0AA88MVG3"/>
<reference evidence="1" key="1">
    <citation type="submission" date="2023-07" db="EMBL/GenBank/DDBJ databases">
        <title>Chromosome-level Genome Assembly of Striped Snakehead (Channa striata).</title>
        <authorList>
            <person name="Liu H."/>
        </authorList>
    </citation>
    <scope>NUCLEOTIDE SEQUENCE</scope>
    <source>
        <strain evidence="1">Gz</strain>
        <tissue evidence="1">Muscle</tissue>
    </source>
</reference>